<name>A0ACB9S6I7_9MYRT</name>
<dbReference type="Proteomes" id="UP001057402">
    <property type="component" value="Chromosome 2"/>
</dbReference>
<keyword evidence="2" id="KW-1185">Reference proteome</keyword>
<dbReference type="EMBL" id="CM042881">
    <property type="protein sequence ID" value="KAI4386273.1"/>
    <property type="molecule type" value="Genomic_DNA"/>
</dbReference>
<gene>
    <name evidence="1" type="ORF">MLD38_004219</name>
</gene>
<proteinExistence type="predicted"/>
<organism evidence="1 2">
    <name type="scientific">Melastoma candidum</name>
    <dbReference type="NCBI Taxonomy" id="119954"/>
    <lineage>
        <taxon>Eukaryota</taxon>
        <taxon>Viridiplantae</taxon>
        <taxon>Streptophyta</taxon>
        <taxon>Embryophyta</taxon>
        <taxon>Tracheophyta</taxon>
        <taxon>Spermatophyta</taxon>
        <taxon>Magnoliopsida</taxon>
        <taxon>eudicotyledons</taxon>
        <taxon>Gunneridae</taxon>
        <taxon>Pentapetalae</taxon>
        <taxon>rosids</taxon>
        <taxon>malvids</taxon>
        <taxon>Myrtales</taxon>
        <taxon>Melastomataceae</taxon>
        <taxon>Melastomatoideae</taxon>
        <taxon>Melastomateae</taxon>
        <taxon>Melastoma</taxon>
    </lineage>
</organism>
<comment type="caution">
    <text evidence="1">The sequence shown here is derived from an EMBL/GenBank/DDBJ whole genome shotgun (WGS) entry which is preliminary data.</text>
</comment>
<evidence type="ECO:0000313" key="2">
    <source>
        <dbReference type="Proteomes" id="UP001057402"/>
    </source>
</evidence>
<protein>
    <submittedName>
        <fullName evidence="1">Uncharacterized protein</fullName>
    </submittedName>
</protein>
<accession>A0ACB9S6I7</accession>
<reference evidence="2" key="1">
    <citation type="journal article" date="2023" name="Front. Plant Sci.">
        <title>Chromosomal-level genome assembly of Melastoma candidum provides insights into trichome evolution.</title>
        <authorList>
            <person name="Zhong Y."/>
            <person name="Wu W."/>
            <person name="Sun C."/>
            <person name="Zou P."/>
            <person name="Liu Y."/>
            <person name="Dai S."/>
            <person name="Zhou R."/>
        </authorList>
    </citation>
    <scope>NUCLEOTIDE SEQUENCE [LARGE SCALE GENOMIC DNA]</scope>
</reference>
<evidence type="ECO:0000313" key="1">
    <source>
        <dbReference type="EMBL" id="KAI4386273.1"/>
    </source>
</evidence>
<sequence>MNTVITALNWTRPWPEQLLQGFFVAAKCMWLLHLLAFSFDPPIRILRVDKGTGFDPRYMEDVFMDWQRPQCLSRVKVMVVPGFYVGDRVLKCKVVCRYKSVT</sequence>